<name>A0A1I0S790_9BACT</name>
<accession>A0A1I0S790</accession>
<organism evidence="4 5">
    <name type="scientific">Chitinophaga arvensicola</name>
    <dbReference type="NCBI Taxonomy" id="29529"/>
    <lineage>
        <taxon>Bacteria</taxon>
        <taxon>Pseudomonadati</taxon>
        <taxon>Bacteroidota</taxon>
        <taxon>Chitinophagia</taxon>
        <taxon>Chitinophagales</taxon>
        <taxon>Chitinophagaceae</taxon>
        <taxon>Chitinophaga</taxon>
    </lineage>
</organism>
<keyword evidence="1" id="KW-1133">Transmembrane helix</keyword>
<feature type="domain" description="FecR protein" evidence="2">
    <location>
        <begin position="114"/>
        <end position="205"/>
    </location>
</feature>
<evidence type="ECO:0000256" key="1">
    <source>
        <dbReference type="SAM" id="Phobius"/>
    </source>
</evidence>
<dbReference type="Proteomes" id="UP000199310">
    <property type="component" value="Unassembled WGS sequence"/>
</dbReference>
<dbReference type="PANTHER" id="PTHR30273:SF2">
    <property type="entry name" value="PROTEIN FECR"/>
    <property type="match status" value="1"/>
</dbReference>
<dbReference type="Pfam" id="PF04773">
    <property type="entry name" value="FecR"/>
    <property type="match status" value="1"/>
</dbReference>
<evidence type="ECO:0000259" key="2">
    <source>
        <dbReference type="Pfam" id="PF04773"/>
    </source>
</evidence>
<dbReference type="Pfam" id="PF16344">
    <property type="entry name" value="FecR_C"/>
    <property type="match status" value="1"/>
</dbReference>
<dbReference type="PIRSF" id="PIRSF018266">
    <property type="entry name" value="FecR"/>
    <property type="match status" value="1"/>
</dbReference>
<dbReference type="Gene3D" id="3.55.50.30">
    <property type="match status" value="1"/>
</dbReference>
<dbReference type="EMBL" id="FOJG01000002">
    <property type="protein sequence ID" value="SEW51614.1"/>
    <property type="molecule type" value="Genomic_DNA"/>
</dbReference>
<dbReference type="AlphaFoldDB" id="A0A1I0S790"/>
<dbReference type="PANTHER" id="PTHR30273">
    <property type="entry name" value="PERIPLASMIC SIGNAL SENSOR AND SIGMA FACTOR ACTIVATOR FECR-RELATED"/>
    <property type="match status" value="1"/>
</dbReference>
<feature type="domain" description="Protein FecR C-terminal" evidence="3">
    <location>
        <begin position="251"/>
        <end position="319"/>
    </location>
</feature>
<keyword evidence="1" id="KW-0812">Transmembrane</keyword>
<reference evidence="5" key="1">
    <citation type="submission" date="2016-10" db="EMBL/GenBank/DDBJ databases">
        <authorList>
            <person name="Varghese N."/>
            <person name="Submissions S."/>
        </authorList>
    </citation>
    <scope>NUCLEOTIDE SEQUENCE [LARGE SCALE GENOMIC DNA]</scope>
    <source>
        <strain evidence="5">DSM 3695</strain>
    </source>
</reference>
<gene>
    <name evidence="4" type="ORF">SAMN04488122_4375</name>
</gene>
<proteinExistence type="predicted"/>
<dbReference type="OrthoDB" id="662587at2"/>
<dbReference type="STRING" id="29529.SAMN04488122_4375"/>
<protein>
    <submittedName>
        <fullName evidence="4">Ferric-dicitrate binding protein FerR, regulates iron transport through sigma-19</fullName>
    </submittedName>
</protein>
<dbReference type="InterPro" id="IPR032508">
    <property type="entry name" value="FecR_C"/>
</dbReference>
<dbReference type="RefSeq" id="WP_089898027.1">
    <property type="nucleotide sequence ID" value="NZ_FOJG01000002.1"/>
</dbReference>
<sequence length="323" mass="36444">MNKDQLSALFGRFLREEASPHEKKMVEAYMLLSESEEAEFSDREKQETKERIWSVLNPYSGERRSNNVWYANRSWWLRTAAVWVMLVGITAAGFLFRYDIMDRLFPIAWNQDITGPYEIKRVVLPDGTVVNLAPNSTISYPARYRGHARKARLSGIAFFSVVSNEKQPFTVASGNLDIRVLGTSFEVRNVPLLHDVGVTVATGKVQVRCGDRMQAVLTANQEVRYNDTVGQFSVMEKVDAAAETAWTRNVLVFRETGLEEVLKALEDRYGMKISIHPNAIKKGATFSGAFKSHESGKEILDVVCFSSGLKYTITRDNIAVITK</sequence>
<feature type="transmembrane region" description="Helical" evidence="1">
    <location>
        <begin position="75"/>
        <end position="96"/>
    </location>
</feature>
<dbReference type="GO" id="GO:0016989">
    <property type="term" value="F:sigma factor antagonist activity"/>
    <property type="evidence" value="ECO:0007669"/>
    <property type="project" value="TreeGrafter"/>
</dbReference>
<dbReference type="InterPro" id="IPR012373">
    <property type="entry name" value="Ferrdict_sens_TM"/>
</dbReference>
<keyword evidence="5" id="KW-1185">Reference proteome</keyword>
<evidence type="ECO:0000313" key="5">
    <source>
        <dbReference type="Proteomes" id="UP000199310"/>
    </source>
</evidence>
<evidence type="ECO:0000259" key="3">
    <source>
        <dbReference type="Pfam" id="PF16344"/>
    </source>
</evidence>
<dbReference type="InterPro" id="IPR006860">
    <property type="entry name" value="FecR"/>
</dbReference>
<dbReference type="Gene3D" id="2.60.120.1440">
    <property type="match status" value="1"/>
</dbReference>
<keyword evidence="1" id="KW-0472">Membrane</keyword>
<evidence type="ECO:0000313" key="4">
    <source>
        <dbReference type="EMBL" id="SEW51614.1"/>
    </source>
</evidence>